<feature type="transmembrane region" description="Helical" evidence="10">
    <location>
        <begin position="163"/>
        <end position="187"/>
    </location>
</feature>
<dbReference type="Gene3D" id="1.10.287.130">
    <property type="match status" value="1"/>
</dbReference>
<dbReference type="EMBL" id="FWZX01000023">
    <property type="protein sequence ID" value="SMF60568.1"/>
    <property type="molecule type" value="Genomic_DNA"/>
</dbReference>
<keyword evidence="9" id="KW-0902">Two-component regulatory system</keyword>
<dbReference type="SUPFAM" id="SSF55874">
    <property type="entry name" value="ATPase domain of HSP90 chaperone/DNA topoisomerase II/histidine kinase"/>
    <property type="match status" value="1"/>
</dbReference>
<evidence type="ECO:0000256" key="1">
    <source>
        <dbReference type="ARBA" id="ARBA00000085"/>
    </source>
</evidence>
<dbReference type="SUPFAM" id="SSF47384">
    <property type="entry name" value="Homodimeric domain of signal transducing histidine kinase"/>
    <property type="match status" value="1"/>
</dbReference>
<keyword evidence="4" id="KW-0597">Phosphoprotein</keyword>
<proteinExistence type="predicted"/>
<feature type="domain" description="HAMP" evidence="12">
    <location>
        <begin position="184"/>
        <end position="237"/>
    </location>
</feature>
<keyword evidence="14" id="KW-1185">Reference proteome</keyword>
<dbReference type="SUPFAM" id="SSF158472">
    <property type="entry name" value="HAMP domain-like"/>
    <property type="match status" value="1"/>
</dbReference>
<dbReference type="InterPro" id="IPR005467">
    <property type="entry name" value="His_kinase_dom"/>
</dbReference>
<dbReference type="EC" id="2.7.13.3" evidence="3"/>
<dbReference type="InterPro" id="IPR003660">
    <property type="entry name" value="HAMP_dom"/>
</dbReference>
<dbReference type="SMART" id="SM00388">
    <property type="entry name" value="HisKA"/>
    <property type="match status" value="1"/>
</dbReference>
<evidence type="ECO:0000259" key="11">
    <source>
        <dbReference type="PROSITE" id="PS50109"/>
    </source>
</evidence>
<name>A0A1Y6CEW0_9PROT</name>
<keyword evidence="8 10" id="KW-1133">Transmembrane helix</keyword>
<comment type="catalytic activity">
    <reaction evidence="1">
        <text>ATP + protein L-histidine = ADP + protein N-phospho-L-histidine.</text>
        <dbReference type="EC" id="2.7.13.3"/>
    </reaction>
</comment>
<gene>
    <name evidence="13" type="ORF">SAMN05428998_12360</name>
</gene>
<dbReference type="InterPro" id="IPR036890">
    <property type="entry name" value="HATPase_C_sf"/>
</dbReference>
<dbReference type="AlphaFoldDB" id="A0A1Y6CEW0"/>
<evidence type="ECO:0000256" key="4">
    <source>
        <dbReference type="ARBA" id="ARBA00022553"/>
    </source>
</evidence>
<dbReference type="PANTHER" id="PTHR45436:SF8">
    <property type="entry name" value="HISTIDINE KINASE"/>
    <property type="match status" value="1"/>
</dbReference>
<keyword evidence="6 10" id="KW-0812">Transmembrane</keyword>
<feature type="transmembrane region" description="Helical" evidence="10">
    <location>
        <begin position="16"/>
        <end position="36"/>
    </location>
</feature>
<evidence type="ECO:0000256" key="8">
    <source>
        <dbReference type="ARBA" id="ARBA00022989"/>
    </source>
</evidence>
<comment type="subcellular location">
    <subcellularLocation>
        <location evidence="2">Membrane</location>
    </subcellularLocation>
</comment>
<evidence type="ECO:0000256" key="10">
    <source>
        <dbReference type="SAM" id="Phobius"/>
    </source>
</evidence>
<evidence type="ECO:0000256" key="9">
    <source>
        <dbReference type="ARBA" id="ARBA00023012"/>
    </source>
</evidence>
<accession>A0A1Y6CEW0</accession>
<dbReference type="GO" id="GO:0005886">
    <property type="term" value="C:plasma membrane"/>
    <property type="evidence" value="ECO:0007669"/>
    <property type="project" value="TreeGrafter"/>
</dbReference>
<dbReference type="STRING" id="560819.SAMN05428998_12360"/>
<keyword evidence="7 13" id="KW-0418">Kinase</keyword>
<organism evidence="13 14">
    <name type="scientific">Tistlia consotensis USBA 355</name>
    <dbReference type="NCBI Taxonomy" id="560819"/>
    <lineage>
        <taxon>Bacteria</taxon>
        <taxon>Pseudomonadati</taxon>
        <taxon>Pseudomonadota</taxon>
        <taxon>Alphaproteobacteria</taxon>
        <taxon>Rhodospirillales</taxon>
        <taxon>Rhodovibrionaceae</taxon>
        <taxon>Tistlia</taxon>
    </lineage>
</organism>
<dbReference type="InterPro" id="IPR003661">
    <property type="entry name" value="HisK_dim/P_dom"/>
</dbReference>
<dbReference type="Gene3D" id="3.30.565.10">
    <property type="entry name" value="Histidine kinase-like ATPase, C-terminal domain"/>
    <property type="match status" value="1"/>
</dbReference>
<protein>
    <recommendedName>
        <fullName evidence="3">histidine kinase</fullName>
        <ecNumber evidence="3">2.7.13.3</ecNumber>
    </recommendedName>
</protein>
<dbReference type="InterPro" id="IPR050428">
    <property type="entry name" value="TCS_sensor_his_kinase"/>
</dbReference>
<keyword evidence="5" id="KW-0808">Transferase</keyword>
<dbReference type="CDD" id="cd06225">
    <property type="entry name" value="HAMP"/>
    <property type="match status" value="1"/>
</dbReference>
<dbReference type="InterPro" id="IPR036097">
    <property type="entry name" value="HisK_dim/P_sf"/>
</dbReference>
<evidence type="ECO:0000256" key="2">
    <source>
        <dbReference type="ARBA" id="ARBA00004370"/>
    </source>
</evidence>
<dbReference type="Pfam" id="PF02518">
    <property type="entry name" value="HATPase_c"/>
    <property type="match status" value="1"/>
</dbReference>
<dbReference type="PROSITE" id="PS50109">
    <property type="entry name" value="HIS_KIN"/>
    <property type="match status" value="1"/>
</dbReference>
<dbReference type="InterPro" id="IPR003594">
    <property type="entry name" value="HATPase_dom"/>
</dbReference>
<sequence>MTASPRWWRGASFRFAALYALLFATSMAALGSFVYWSSVDVIERQVADTVQAELRGLAEQYAEEGLPRLLEVIQQRSSPGGDTDNVYLLVSPTGRRLAGNLLAWPEAAQPNGEWLRLKLYRTLEHTEQVLVGARAFELQGGFRLLVGRDLGARESLRRTILEAIGWGLGAALLLGALGGWLLGRYLFSRVETVSQTSRRIVDGDLTQRVPLSGTGDAFDRLAENLNRMLARIETLMTGMRIVTDSLAHDLRSPLTRLRSRIEMALREHDALPPGGEGEGQSLDRQVLEQALTDVETIRGTFDSLIAIAEAEAGVTRVSFESVDLAELVAELGELYEPLAEESDCRLFISAGGPAPILGHRQLLAQAISNLVDNALKYGASGGEIRIALSRRDGETVLCVADRGPGVPAASRAAVLQRFVRLDESRSRPGSGLGLSLAAAVAKLHDSRLELQDNEPGLRIVWTFKPEEA</sequence>
<evidence type="ECO:0000256" key="5">
    <source>
        <dbReference type="ARBA" id="ARBA00022679"/>
    </source>
</evidence>
<dbReference type="SMART" id="SM00387">
    <property type="entry name" value="HATPase_c"/>
    <property type="match status" value="1"/>
</dbReference>
<evidence type="ECO:0000313" key="14">
    <source>
        <dbReference type="Proteomes" id="UP000192917"/>
    </source>
</evidence>
<evidence type="ECO:0000256" key="7">
    <source>
        <dbReference type="ARBA" id="ARBA00022777"/>
    </source>
</evidence>
<dbReference type="Proteomes" id="UP000192917">
    <property type="component" value="Unassembled WGS sequence"/>
</dbReference>
<dbReference type="GO" id="GO:0000155">
    <property type="term" value="F:phosphorelay sensor kinase activity"/>
    <property type="evidence" value="ECO:0007669"/>
    <property type="project" value="InterPro"/>
</dbReference>
<dbReference type="PANTHER" id="PTHR45436">
    <property type="entry name" value="SENSOR HISTIDINE KINASE YKOH"/>
    <property type="match status" value="1"/>
</dbReference>
<keyword evidence="10" id="KW-0472">Membrane</keyword>
<dbReference type="Pfam" id="PF00672">
    <property type="entry name" value="HAMP"/>
    <property type="match status" value="1"/>
</dbReference>
<dbReference type="SMART" id="SM00304">
    <property type="entry name" value="HAMP"/>
    <property type="match status" value="1"/>
</dbReference>
<reference evidence="13 14" key="1">
    <citation type="submission" date="2017-04" db="EMBL/GenBank/DDBJ databases">
        <authorList>
            <person name="Afonso C.L."/>
            <person name="Miller P.J."/>
            <person name="Scott M.A."/>
            <person name="Spackman E."/>
            <person name="Goraichik I."/>
            <person name="Dimitrov K.M."/>
            <person name="Suarez D.L."/>
            <person name="Swayne D.E."/>
        </authorList>
    </citation>
    <scope>NUCLEOTIDE SEQUENCE [LARGE SCALE GENOMIC DNA]</scope>
    <source>
        <strain evidence="13 14">USBA 355</strain>
    </source>
</reference>
<feature type="domain" description="Histidine kinase" evidence="11">
    <location>
        <begin position="245"/>
        <end position="467"/>
    </location>
</feature>
<dbReference type="RefSeq" id="WP_085124996.1">
    <property type="nucleotide sequence ID" value="NZ_FWZX01000023.1"/>
</dbReference>
<evidence type="ECO:0000256" key="3">
    <source>
        <dbReference type="ARBA" id="ARBA00012438"/>
    </source>
</evidence>
<evidence type="ECO:0000313" key="13">
    <source>
        <dbReference type="EMBL" id="SMF60568.1"/>
    </source>
</evidence>
<dbReference type="PROSITE" id="PS50885">
    <property type="entry name" value="HAMP"/>
    <property type="match status" value="1"/>
</dbReference>
<evidence type="ECO:0000259" key="12">
    <source>
        <dbReference type="PROSITE" id="PS50885"/>
    </source>
</evidence>
<evidence type="ECO:0000256" key="6">
    <source>
        <dbReference type="ARBA" id="ARBA00022692"/>
    </source>
</evidence>